<accession>A0ABT4KVQ4</accession>
<dbReference type="InterPro" id="IPR027056">
    <property type="entry name" value="Gluconate_2DH_su3"/>
</dbReference>
<protein>
    <submittedName>
        <fullName evidence="1">Gluconate 2-dehydrogenase subunit 3 family protein</fullName>
    </submittedName>
</protein>
<comment type="caution">
    <text evidence="1">The sequence shown here is derived from an EMBL/GenBank/DDBJ whole genome shotgun (WGS) entry which is preliminary data.</text>
</comment>
<dbReference type="Proteomes" id="UP001144341">
    <property type="component" value="Unassembled WGS sequence"/>
</dbReference>
<proteinExistence type="predicted"/>
<sequence>MNRRSYLKSLAIIGVIASSFSGYKWYQLHQSVNPRDLLDKELLIAEIAEIIIPQTDTPGAKSANVHKYIMDVIINCTDVKVQNHFIRGLNDFEDYAISSYEKPFLKCSTKEKTSIVQHFADNANYKYAILNKINNKFLGENFFSKFRNLTIEGYCRSKSGATEGLCYDYIPGNYDACIPIKINQKSWATK</sequence>
<dbReference type="RefSeq" id="WP_269414799.1">
    <property type="nucleotide sequence ID" value="NZ_JAPWGL010000002.1"/>
</dbReference>
<dbReference type="Pfam" id="PF13618">
    <property type="entry name" value="Gluconate_2-dh3"/>
    <property type="match status" value="1"/>
</dbReference>
<reference evidence="1" key="1">
    <citation type="submission" date="2022-12" db="EMBL/GenBank/DDBJ databases">
        <title>Genome sequence of SJ11.</title>
        <authorList>
            <person name="Woo H."/>
        </authorList>
    </citation>
    <scope>NUCLEOTIDE SEQUENCE</scope>
    <source>
        <strain evidence="1">SJ11</strain>
    </source>
</reference>
<gene>
    <name evidence="1" type="ORF">O0931_06760</name>
</gene>
<keyword evidence="2" id="KW-1185">Reference proteome</keyword>
<dbReference type="EMBL" id="JAPWGL010000002">
    <property type="protein sequence ID" value="MCZ4222996.1"/>
    <property type="molecule type" value="Genomic_DNA"/>
</dbReference>
<evidence type="ECO:0000313" key="2">
    <source>
        <dbReference type="Proteomes" id="UP001144341"/>
    </source>
</evidence>
<organism evidence="1 2">
    <name type="scientific">Pedobacter rhodius</name>
    <dbReference type="NCBI Taxonomy" id="3004098"/>
    <lineage>
        <taxon>Bacteria</taxon>
        <taxon>Pseudomonadati</taxon>
        <taxon>Bacteroidota</taxon>
        <taxon>Sphingobacteriia</taxon>
        <taxon>Sphingobacteriales</taxon>
        <taxon>Sphingobacteriaceae</taxon>
        <taxon>Pedobacter</taxon>
    </lineage>
</organism>
<evidence type="ECO:0000313" key="1">
    <source>
        <dbReference type="EMBL" id="MCZ4222996.1"/>
    </source>
</evidence>
<name>A0ABT4KVQ4_9SPHI</name>